<dbReference type="STRING" id="656024.FsymDg_2330"/>
<dbReference type="KEGG" id="fsy:FsymDg_2330"/>
<name>F8B0G9_9ACTN</name>
<dbReference type="Gene3D" id="3.30.70.100">
    <property type="match status" value="1"/>
</dbReference>
<dbReference type="Proteomes" id="UP000001549">
    <property type="component" value="Chromosome"/>
</dbReference>
<dbReference type="InterPro" id="IPR011008">
    <property type="entry name" value="Dimeric_a/b-barrel"/>
</dbReference>
<evidence type="ECO:0000313" key="2">
    <source>
        <dbReference type="EMBL" id="AEH09718.1"/>
    </source>
</evidence>
<dbReference type="Pfam" id="PF03992">
    <property type="entry name" value="ABM"/>
    <property type="match status" value="1"/>
</dbReference>
<sequence>MSPKGAEMADMIRAELRMRVRPGCEDAFERAWREAAKEIAQVPGNLGQALIRDLTDPRTYVITSDWVDRQRLEAFGGSDHRERLTTALRDLREDAQRRVYEVRDAITGPCLTSTEDA</sequence>
<accession>F8B0G9</accession>
<keyword evidence="2" id="KW-0503">Monooxygenase</keyword>
<dbReference type="AlphaFoldDB" id="F8B0G9"/>
<protein>
    <submittedName>
        <fullName evidence="2">Antibiotic biosynthesis monooxygenase</fullName>
    </submittedName>
</protein>
<dbReference type="InterPro" id="IPR007138">
    <property type="entry name" value="ABM_dom"/>
</dbReference>
<organism evidence="2 3">
    <name type="scientific">Candidatus Protofrankia datiscae</name>
    <dbReference type="NCBI Taxonomy" id="2716812"/>
    <lineage>
        <taxon>Bacteria</taxon>
        <taxon>Bacillati</taxon>
        <taxon>Actinomycetota</taxon>
        <taxon>Actinomycetes</taxon>
        <taxon>Frankiales</taxon>
        <taxon>Frankiaceae</taxon>
        <taxon>Protofrankia</taxon>
    </lineage>
</organism>
<keyword evidence="2" id="KW-0560">Oxidoreductase</keyword>
<evidence type="ECO:0000259" key="1">
    <source>
        <dbReference type="PROSITE" id="PS51725"/>
    </source>
</evidence>
<proteinExistence type="predicted"/>
<dbReference type="EMBL" id="CP002801">
    <property type="protein sequence ID" value="AEH09718.1"/>
    <property type="molecule type" value="Genomic_DNA"/>
</dbReference>
<dbReference type="SUPFAM" id="SSF54909">
    <property type="entry name" value="Dimeric alpha+beta barrel"/>
    <property type="match status" value="1"/>
</dbReference>
<dbReference type="eggNOG" id="COG1359">
    <property type="taxonomic scope" value="Bacteria"/>
</dbReference>
<dbReference type="HOGENOM" id="CLU_160055_0_0_11"/>
<reference evidence="2 3" key="1">
    <citation type="submission" date="2011-05" db="EMBL/GenBank/DDBJ databases">
        <title>Complete sequence of chromosome of Frankia symbiont of Datisca glomerata.</title>
        <authorList>
            <consortium name="US DOE Joint Genome Institute"/>
            <person name="Lucas S."/>
            <person name="Han J."/>
            <person name="Lapidus A."/>
            <person name="Cheng J.-F."/>
            <person name="Goodwin L."/>
            <person name="Pitluck S."/>
            <person name="Peters L."/>
            <person name="Mikhailova N."/>
            <person name="Chertkov O."/>
            <person name="Teshima H."/>
            <person name="Han C."/>
            <person name="Tapia R."/>
            <person name="Land M."/>
            <person name="Hauser L."/>
            <person name="Kyrpides N."/>
            <person name="Ivanova N."/>
            <person name="Pagani I."/>
            <person name="Berry A."/>
            <person name="Pawlowski K."/>
            <person name="Persson T."/>
            <person name="Vanden Heuvel B."/>
            <person name="Benson D."/>
            <person name="Woyke T."/>
        </authorList>
    </citation>
    <scope>NUCLEOTIDE SEQUENCE [LARGE SCALE GENOMIC DNA]</scope>
    <source>
        <strain evidence="3">4085684</strain>
    </source>
</reference>
<feature type="domain" description="ABM" evidence="1">
    <location>
        <begin position="12"/>
        <end position="100"/>
    </location>
</feature>
<dbReference type="GO" id="GO:0004497">
    <property type="term" value="F:monooxygenase activity"/>
    <property type="evidence" value="ECO:0007669"/>
    <property type="project" value="UniProtKB-KW"/>
</dbReference>
<dbReference type="PROSITE" id="PS51725">
    <property type="entry name" value="ABM"/>
    <property type="match status" value="1"/>
</dbReference>
<evidence type="ECO:0000313" key="3">
    <source>
        <dbReference type="Proteomes" id="UP000001549"/>
    </source>
</evidence>
<gene>
    <name evidence="2" type="ordered locus">FsymDg_2330</name>
</gene>
<keyword evidence="3" id="KW-1185">Reference proteome</keyword>